<accession>A0A382GKD8</accession>
<keyword evidence="4" id="KW-0067">ATP-binding</keyword>
<proteinExistence type="predicted"/>
<feature type="transmembrane region" description="Helical" evidence="5">
    <location>
        <begin position="433"/>
        <end position="453"/>
    </location>
</feature>
<dbReference type="GO" id="GO:0004674">
    <property type="term" value="F:protein serine/threonine kinase activity"/>
    <property type="evidence" value="ECO:0007669"/>
    <property type="project" value="TreeGrafter"/>
</dbReference>
<dbReference type="InterPro" id="IPR000719">
    <property type="entry name" value="Prot_kinase_dom"/>
</dbReference>
<dbReference type="SMART" id="SM00220">
    <property type="entry name" value="S_TKc"/>
    <property type="match status" value="1"/>
</dbReference>
<dbReference type="InterPro" id="IPR017441">
    <property type="entry name" value="Protein_kinase_ATP_BS"/>
</dbReference>
<keyword evidence="5" id="KW-1133">Transmembrane helix</keyword>
<dbReference type="Gene3D" id="2.60.200.20">
    <property type="match status" value="1"/>
</dbReference>
<keyword evidence="2" id="KW-0547">Nucleotide-binding</keyword>
<dbReference type="SUPFAM" id="SSF49879">
    <property type="entry name" value="SMAD/FHA domain"/>
    <property type="match status" value="1"/>
</dbReference>
<dbReference type="PROSITE" id="PS00108">
    <property type="entry name" value="PROTEIN_KINASE_ST"/>
    <property type="match status" value="1"/>
</dbReference>
<sequence length="466" mass="50616">MADIRVKILVFQHDGTVVSQYLLGEGVHTIGRDPNSAIYVESEYISNEHAKLHLTDEGIFIEDLNSTSGTFLDDVTVRGKLRLNPGQRLQVGDLYIDLQLEAAGELTPGAKIGAGRYQLVKELGRGAMGQVWLGQDTQLDEHVAIKVLNSDVANDAVSLLDLKREVQKSRKLSHDNIIRIHDLVQLPGENPFISLEYVEGTDLHAIQLNQPDRIFQWADVKPYVMQLCDALDYAHERKIVHRDLKAPNIMITQDGMVKLADFGIAASIADSTGRSSMADIISGTPQFMSPQQMLGKSPQASDDIYALGATIYDLLTGRPPFHTGDIAQQVHHVTPAPLEQRLAEFGLQNTVPDYLNDVVMSCLAKDPEARPASAGTIAEWIRTEGRSTRPAERKKTKTGVAKIAAEEPVQSGIEAVAPVTAQAQPPKDKKTPVLAIAAAVAAIAVIAGVLFLGKPGKDNENQNQGG</sequence>
<evidence type="ECO:0000256" key="5">
    <source>
        <dbReference type="SAM" id="Phobius"/>
    </source>
</evidence>
<name>A0A382GKD8_9ZZZZ</name>
<evidence type="ECO:0000256" key="3">
    <source>
        <dbReference type="ARBA" id="ARBA00022777"/>
    </source>
</evidence>
<dbReference type="SUPFAM" id="SSF56112">
    <property type="entry name" value="Protein kinase-like (PK-like)"/>
    <property type="match status" value="1"/>
</dbReference>
<evidence type="ECO:0000259" key="7">
    <source>
        <dbReference type="PROSITE" id="PS50011"/>
    </source>
</evidence>
<evidence type="ECO:0008006" key="9">
    <source>
        <dbReference type="Google" id="ProtNLM"/>
    </source>
</evidence>
<dbReference type="InterPro" id="IPR000253">
    <property type="entry name" value="FHA_dom"/>
</dbReference>
<dbReference type="Pfam" id="PF00069">
    <property type="entry name" value="Pkinase"/>
    <property type="match status" value="1"/>
</dbReference>
<evidence type="ECO:0000313" key="8">
    <source>
        <dbReference type="EMBL" id="SVB75352.1"/>
    </source>
</evidence>
<dbReference type="AlphaFoldDB" id="A0A382GKD8"/>
<evidence type="ECO:0000256" key="4">
    <source>
        <dbReference type="ARBA" id="ARBA00022840"/>
    </source>
</evidence>
<dbReference type="Gene3D" id="3.30.200.20">
    <property type="entry name" value="Phosphorylase Kinase, domain 1"/>
    <property type="match status" value="1"/>
</dbReference>
<dbReference type="PROSITE" id="PS50006">
    <property type="entry name" value="FHA_DOMAIN"/>
    <property type="match status" value="1"/>
</dbReference>
<dbReference type="InterPro" id="IPR008984">
    <property type="entry name" value="SMAD_FHA_dom_sf"/>
</dbReference>
<feature type="domain" description="Protein kinase" evidence="7">
    <location>
        <begin position="117"/>
        <end position="381"/>
    </location>
</feature>
<feature type="non-terminal residue" evidence="8">
    <location>
        <position position="466"/>
    </location>
</feature>
<dbReference type="Pfam" id="PF00498">
    <property type="entry name" value="FHA"/>
    <property type="match status" value="1"/>
</dbReference>
<dbReference type="PANTHER" id="PTHR43289:SF6">
    <property type="entry name" value="SERINE_THREONINE-PROTEIN KINASE NEKL-3"/>
    <property type="match status" value="1"/>
</dbReference>
<organism evidence="8">
    <name type="scientific">marine metagenome</name>
    <dbReference type="NCBI Taxonomy" id="408172"/>
    <lineage>
        <taxon>unclassified sequences</taxon>
        <taxon>metagenomes</taxon>
        <taxon>ecological metagenomes</taxon>
    </lineage>
</organism>
<evidence type="ECO:0000259" key="6">
    <source>
        <dbReference type="PROSITE" id="PS50006"/>
    </source>
</evidence>
<dbReference type="Gene3D" id="1.10.510.10">
    <property type="entry name" value="Transferase(Phosphotransferase) domain 1"/>
    <property type="match status" value="1"/>
</dbReference>
<dbReference type="GO" id="GO:0005524">
    <property type="term" value="F:ATP binding"/>
    <property type="evidence" value="ECO:0007669"/>
    <property type="project" value="UniProtKB-KW"/>
</dbReference>
<dbReference type="PANTHER" id="PTHR43289">
    <property type="entry name" value="MITOGEN-ACTIVATED PROTEIN KINASE KINASE KINASE 20-RELATED"/>
    <property type="match status" value="1"/>
</dbReference>
<evidence type="ECO:0000256" key="2">
    <source>
        <dbReference type="ARBA" id="ARBA00022741"/>
    </source>
</evidence>
<dbReference type="CDD" id="cd00060">
    <property type="entry name" value="FHA"/>
    <property type="match status" value="1"/>
</dbReference>
<dbReference type="PROSITE" id="PS00107">
    <property type="entry name" value="PROTEIN_KINASE_ATP"/>
    <property type="match status" value="1"/>
</dbReference>
<feature type="domain" description="FHA" evidence="6">
    <location>
        <begin position="28"/>
        <end position="77"/>
    </location>
</feature>
<keyword evidence="5" id="KW-0472">Membrane</keyword>
<gene>
    <name evidence="8" type="ORF">METZ01_LOCUS228206</name>
</gene>
<dbReference type="CDD" id="cd14014">
    <property type="entry name" value="STKc_PknB_like"/>
    <property type="match status" value="1"/>
</dbReference>
<keyword evidence="3" id="KW-0418">Kinase</keyword>
<reference evidence="8" key="1">
    <citation type="submission" date="2018-05" db="EMBL/GenBank/DDBJ databases">
        <authorList>
            <person name="Lanie J.A."/>
            <person name="Ng W.-L."/>
            <person name="Kazmierczak K.M."/>
            <person name="Andrzejewski T.M."/>
            <person name="Davidsen T.M."/>
            <person name="Wayne K.J."/>
            <person name="Tettelin H."/>
            <person name="Glass J.I."/>
            <person name="Rusch D."/>
            <person name="Podicherti R."/>
            <person name="Tsui H.-C.T."/>
            <person name="Winkler M.E."/>
        </authorList>
    </citation>
    <scope>NUCLEOTIDE SEQUENCE</scope>
</reference>
<dbReference type="InterPro" id="IPR011009">
    <property type="entry name" value="Kinase-like_dom_sf"/>
</dbReference>
<keyword evidence="5" id="KW-0812">Transmembrane</keyword>
<protein>
    <recommendedName>
        <fullName evidence="9">Non-specific serine/threonine protein kinase</fullName>
    </recommendedName>
</protein>
<dbReference type="PROSITE" id="PS50011">
    <property type="entry name" value="PROTEIN_KINASE_DOM"/>
    <property type="match status" value="1"/>
</dbReference>
<dbReference type="SMART" id="SM00240">
    <property type="entry name" value="FHA"/>
    <property type="match status" value="1"/>
</dbReference>
<dbReference type="EMBL" id="UINC01055919">
    <property type="protein sequence ID" value="SVB75352.1"/>
    <property type="molecule type" value="Genomic_DNA"/>
</dbReference>
<evidence type="ECO:0000256" key="1">
    <source>
        <dbReference type="ARBA" id="ARBA00022679"/>
    </source>
</evidence>
<dbReference type="InterPro" id="IPR008271">
    <property type="entry name" value="Ser/Thr_kinase_AS"/>
</dbReference>
<keyword evidence="1" id="KW-0808">Transferase</keyword>